<organism evidence="2 3">
    <name type="scientific">Trypanosoma theileri</name>
    <dbReference type="NCBI Taxonomy" id="67003"/>
    <lineage>
        <taxon>Eukaryota</taxon>
        <taxon>Discoba</taxon>
        <taxon>Euglenozoa</taxon>
        <taxon>Kinetoplastea</taxon>
        <taxon>Metakinetoplastina</taxon>
        <taxon>Trypanosomatida</taxon>
        <taxon>Trypanosomatidae</taxon>
        <taxon>Trypanosoma</taxon>
    </lineage>
</organism>
<protein>
    <submittedName>
        <fullName evidence="2">Calmodulin-like protein containing EF hand</fullName>
    </submittedName>
</protein>
<accession>A0A1X0NYM5</accession>
<evidence type="ECO:0000256" key="1">
    <source>
        <dbReference type="SAM" id="MobiDB-lite"/>
    </source>
</evidence>
<dbReference type="AlphaFoldDB" id="A0A1X0NYM5"/>
<dbReference type="GeneID" id="39984817"/>
<reference evidence="2 3" key="1">
    <citation type="submission" date="2017-03" db="EMBL/GenBank/DDBJ databases">
        <title>An alternative strategy for trypanosome survival in the mammalian bloodstream revealed through genome and transcriptome analysis of the ubiquitous bovine parasite Trypanosoma (Megatrypanum) theileri.</title>
        <authorList>
            <person name="Kelly S."/>
            <person name="Ivens A."/>
            <person name="Mott A."/>
            <person name="O'Neill E."/>
            <person name="Emms D."/>
            <person name="Macleod O."/>
            <person name="Voorheis P."/>
            <person name="Matthews J."/>
            <person name="Matthews K."/>
            <person name="Carrington M."/>
        </authorList>
    </citation>
    <scope>NUCLEOTIDE SEQUENCE [LARGE SCALE GENOMIC DNA]</scope>
    <source>
        <strain evidence="2">Edinburgh</strain>
    </source>
</reference>
<keyword evidence="3" id="KW-1185">Reference proteome</keyword>
<dbReference type="InterPro" id="IPR011992">
    <property type="entry name" value="EF-hand-dom_pair"/>
</dbReference>
<evidence type="ECO:0000313" key="3">
    <source>
        <dbReference type="Proteomes" id="UP000192257"/>
    </source>
</evidence>
<feature type="compositionally biased region" description="Polar residues" evidence="1">
    <location>
        <begin position="174"/>
        <end position="191"/>
    </location>
</feature>
<dbReference type="RefSeq" id="XP_028883860.1">
    <property type="nucleotide sequence ID" value="XM_029025037.1"/>
</dbReference>
<name>A0A1X0NYM5_9TRYP</name>
<feature type="region of interest" description="Disordered" evidence="1">
    <location>
        <begin position="118"/>
        <end position="231"/>
    </location>
</feature>
<gene>
    <name evidence="2" type="ORF">TM35_000113280</name>
</gene>
<sequence length="444" mass="51174">MVFPVLACTDIRGVKINVELPFDEPPASLHDLHKTLEDVFRGEENAIRHQDTTIQNGKTRPSEPFTLSRVQRYEDDKQTWSELKDVRQLRAYDQLYVFRKNATKADISVQREIPAPRNSLYFPSRQTAGKGLGRNSSERGTQQPSSLSSPPPLLPQGQGQGQEEKKYQDHPLLSISSTTQGGDNIHSNGISHTPPPPSSSLLMRRTENHFGSPNGGPLGPSRDQTHNGFAESYTGPLIQDQIDTVFGIGDPTHKGYLTVRDFQSIFHACQIQFPPDVVEDLHRSFAKEKRGELIMSFHDFHSYARDFAQAINIAYSRWKNQERQKTLEREYHNANSTVDDLQMQKRALEERLEAIKKQLEREQEKKARLENEADEMRRLSNPDYRMQEQKLLDKEVSVFKYRQKLHQEEIDYERLAEERRRRTPSAMPDHLQAKSSVDRYGPRD</sequence>
<dbReference type="Proteomes" id="UP000192257">
    <property type="component" value="Unassembled WGS sequence"/>
</dbReference>
<comment type="caution">
    <text evidence="2">The sequence shown here is derived from an EMBL/GenBank/DDBJ whole genome shotgun (WGS) entry which is preliminary data.</text>
</comment>
<dbReference type="Gene3D" id="3.10.20.650">
    <property type="match status" value="1"/>
</dbReference>
<dbReference type="SUPFAM" id="SSF47473">
    <property type="entry name" value="EF-hand"/>
    <property type="match status" value="1"/>
</dbReference>
<dbReference type="VEuPathDB" id="TriTrypDB:TM35_000113280"/>
<proteinExistence type="predicted"/>
<dbReference type="OrthoDB" id="271919at2759"/>
<dbReference type="EMBL" id="NBCO01000011">
    <property type="protein sequence ID" value="ORC89794.1"/>
    <property type="molecule type" value="Genomic_DNA"/>
</dbReference>
<evidence type="ECO:0000313" key="2">
    <source>
        <dbReference type="EMBL" id="ORC89794.1"/>
    </source>
</evidence>
<feature type="region of interest" description="Disordered" evidence="1">
    <location>
        <begin position="415"/>
        <end position="444"/>
    </location>
</feature>